<reference evidence="3" key="1">
    <citation type="submission" date="2016-11" db="EMBL/GenBank/DDBJ databases">
        <authorList>
            <person name="Varghese N."/>
            <person name="Submissions S."/>
        </authorList>
    </citation>
    <scope>NUCLEOTIDE SEQUENCE [LARGE SCALE GENOMIC DNA]</scope>
    <source>
        <strain evidence="3">DSM 26349</strain>
    </source>
</reference>
<sequence>MFSNQNVIKIVTSNFFIKLFSGVEVRGKFPISITFLLLFPLVNFSQTNFQQAEEFFKKEKFSQAKPIFKRHLKQNPKDKKTLEYLGDIAAHDQNWDDAIKYYKALVEEEDGNANFHYKYGGALGMKAVSVNKLRAATYLGDIKRELELAAKLDPNHIDTRWALIEYYLQLPGMLGGSESKATNYAKELQTISPVDGYLAMGHIAEYSERYKEAVEYYKKAVKVGGSPLTYNKLASLYEKNNQPQQALETISKSLKVHKDNNLNYQIGKLSAKYNIEPEYGIDCLGTYLANYSDNNAASKAWAYYYLAQINKNVGKKQLALTWIDKALNEKSNFEEAQNEKTRILAL</sequence>
<dbReference type="RefSeq" id="WP_244885842.1">
    <property type="nucleotide sequence ID" value="NZ_FNNS01000006.1"/>
</dbReference>
<accession>A0A1M6DXR3</accession>
<dbReference type="Proteomes" id="UP000184172">
    <property type="component" value="Unassembled WGS sequence"/>
</dbReference>
<organism evidence="2 3">
    <name type="scientific">Aequorivita viscosa</name>
    <dbReference type="NCBI Taxonomy" id="797419"/>
    <lineage>
        <taxon>Bacteria</taxon>
        <taxon>Pseudomonadati</taxon>
        <taxon>Bacteroidota</taxon>
        <taxon>Flavobacteriia</taxon>
        <taxon>Flavobacteriales</taxon>
        <taxon>Flavobacteriaceae</taxon>
        <taxon>Aequorivita</taxon>
    </lineage>
</organism>
<keyword evidence="3" id="KW-1185">Reference proteome</keyword>
<dbReference type="Pfam" id="PF13181">
    <property type="entry name" value="TPR_8"/>
    <property type="match status" value="2"/>
</dbReference>
<evidence type="ECO:0000313" key="3">
    <source>
        <dbReference type="Proteomes" id="UP000184172"/>
    </source>
</evidence>
<feature type="repeat" description="TPR" evidence="1">
    <location>
        <begin position="227"/>
        <end position="260"/>
    </location>
</feature>
<dbReference type="EMBL" id="FQYV01000005">
    <property type="protein sequence ID" value="SHI77910.1"/>
    <property type="molecule type" value="Genomic_DNA"/>
</dbReference>
<dbReference type="AlphaFoldDB" id="A0A1M6DXR3"/>
<dbReference type="SMART" id="SM00028">
    <property type="entry name" value="TPR"/>
    <property type="match status" value="5"/>
</dbReference>
<dbReference type="PROSITE" id="PS50005">
    <property type="entry name" value="TPR"/>
    <property type="match status" value="1"/>
</dbReference>
<dbReference type="InterPro" id="IPR011990">
    <property type="entry name" value="TPR-like_helical_dom_sf"/>
</dbReference>
<dbReference type="Pfam" id="PF13432">
    <property type="entry name" value="TPR_16"/>
    <property type="match status" value="1"/>
</dbReference>
<dbReference type="PANTHER" id="PTHR12558:SF13">
    <property type="entry name" value="CELL DIVISION CYCLE PROTEIN 27 HOMOLOG"/>
    <property type="match status" value="1"/>
</dbReference>
<dbReference type="SUPFAM" id="SSF48452">
    <property type="entry name" value="TPR-like"/>
    <property type="match status" value="1"/>
</dbReference>
<protein>
    <submittedName>
        <fullName evidence="2">Tetratricopeptide repeat-containing protein</fullName>
    </submittedName>
</protein>
<dbReference type="STRING" id="797419.SAMN05216556_10637"/>
<dbReference type="Gene3D" id="1.25.40.10">
    <property type="entry name" value="Tetratricopeptide repeat domain"/>
    <property type="match status" value="1"/>
</dbReference>
<proteinExistence type="predicted"/>
<dbReference type="InterPro" id="IPR019734">
    <property type="entry name" value="TPR_rpt"/>
</dbReference>
<gene>
    <name evidence="2" type="ORF">SAMN04487908_105135</name>
</gene>
<evidence type="ECO:0000313" key="2">
    <source>
        <dbReference type="EMBL" id="SHI77910.1"/>
    </source>
</evidence>
<evidence type="ECO:0000256" key="1">
    <source>
        <dbReference type="PROSITE-ProRule" id="PRU00339"/>
    </source>
</evidence>
<name>A0A1M6DXR3_9FLAO</name>
<dbReference type="PANTHER" id="PTHR12558">
    <property type="entry name" value="CELL DIVISION CYCLE 16,23,27"/>
    <property type="match status" value="1"/>
</dbReference>
<keyword evidence="1" id="KW-0802">TPR repeat</keyword>